<comment type="caution">
    <text evidence="1">The sequence shown here is derived from an EMBL/GenBank/DDBJ whole genome shotgun (WGS) entry which is preliminary data.</text>
</comment>
<dbReference type="AlphaFoldDB" id="A0A9P6DLX1"/>
<name>A0A9P6DLX1_9AGAM</name>
<protein>
    <submittedName>
        <fullName evidence="1">Uncharacterized protein</fullName>
    </submittedName>
</protein>
<reference evidence="1" key="1">
    <citation type="journal article" date="2020" name="Nat. Commun.">
        <title>Large-scale genome sequencing of mycorrhizal fungi provides insights into the early evolution of symbiotic traits.</title>
        <authorList>
            <person name="Miyauchi S."/>
            <person name="Kiss E."/>
            <person name="Kuo A."/>
            <person name="Drula E."/>
            <person name="Kohler A."/>
            <person name="Sanchez-Garcia M."/>
            <person name="Morin E."/>
            <person name="Andreopoulos B."/>
            <person name="Barry K.W."/>
            <person name="Bonito G."/>
            <person name="Buee M."/>
            <person name="Carver A."/>
            <person name="Chen C."/>
            <person name="Cichocki N."/>
            <person name="Clum A."/>
            <person name="Culley D."/>
            <person name="Crous P.W."/>
            <person name="Fauchery L."/>
            <person name="Girlanda M."/>
            <person name="Hayes R.D."/>
            <person name="Keri Z."/>
            <person name="LaButti K."/>
            <person name="Lipzen A."/>
            <person name="Lombard V."/>
            <person name="Magnuson J."/>
            <person name="Maillard F."/>
            <person name="Murat C."/>
            <person name="Nolan M."/>
            <person name="Ohm R.A."/>
            <person name="Pangilinan J."/>
            <person name="Pereira M.F."/>
            <person name="Perotto S."/>
            <person name="Peter M."/>
            <person name="Pfister S."/>
            <person name="Riley R."/>
            <person name="Sitrit Y."/>
            <person name="Stielow J.B."/>
            <person name="Szollosi G."/>
            <person name="Zifcakova L."/>
            <person name="Stursova M."/>
            <person name="Spatafora J.W."/>
            <person name="Tedersoo L."/>
            <person name="Vaario L.M."/>
            <person name="Yamada A."/>
            <person name="Yan M."/>
            <person name="Wang P."/>
            <person name="Xu J."/>
            <person name="Bruns T."/>
            <person name="Baldrian P."/>
            <person name="Vilgalys R."/>
            <person name="Dunand C."/>
            <person name="Henrissat B."/>
            <person name="Grigoriev I.V."/>
            <person name="Hibbett D."/>
            <person name="Nagy L.G."/>
            <person name="Martin F.M."/>
        </authorList>
    </citation>
    <scope>NUCLEOTIDE SEQUENCE</scope>
    <source>
        <strain evidence="1">UP504</strain>
    </source>
</reference>
<evidence type="ECO:0000313" key="2">
    <source>
        <dbReference type="Proteomes" id="UP000886523"/>
    </source>
</evidence>
<dbReference type="InterPro" id="IPR041078">
    <property type="entry name" value="Plavaka"/>
</dbReference>
<gene>
    <name evidence="1" type="ORF">BS47DRAFT_1310452</name>
</gene>
<evidence type="ECO:0000313" key="1">
    <source>
        <dbReference type="EMBL" id="KAF9502945.1"/>
    </source>
</evidence>
<proteinExistence type="predicted"/>
<sequence>SFSSVKELQAKVQGMPGGLLWLSTEIILKDAPNEPQTLLYQNPVECADQLFQNPSFKDCMDFAPKWVYKTNGMTRLYHEMASTGNWHAEQVHYYIVP</sequence>
<dbReference type="OrthoDB" id="3232986at2759"/>
<organism evidence="1 2">
    <name type="scientific">Hydnum rufescens UP504</name>
    <dbReference type="NCBI Taxonomy" id="1448309"/>
    <lineage>
        <taxon>Eukaryota</taxon>
        <taxon>Fungi</taxon>
        <taxon>Dikarya</taxon>
        <taxon>Basidiomycota</taxon>
        <taxon>Agaricomycotina</taxon>
        <taxon>Agaricomycetes</taxon>
        <taxon>Cantharellales</taxon>
        <taxon>Hydnaceae</taxon>
        <taxon>Hydnum</taxon>
    </lineage>
</organism>
<accession>A0A9P6DLX1</accession>
<dbReference type="Proteomes" id="UP000886523">
    <property type="component" value="Unassembled WGS sequence"/>
</dbReference>
<feature type="non-terminal residue" evidence="1">
    <location>
        <position position="1"/>
    </location>
</feature>
<dbReference type="EMBL" id="MU129508">
    <property type="protein sequence ID" value="KAF9502945.1"/>
    <property type="molecule type" value="Genomic_DNA"/>
</dbReference>
<dbReference type="Pfam" id="PF18759">
    <property type="entry name" value="Plavaka"/>
    <property type="match status" value="1"/>
</dbReference>
<keyword evidence="2" id="KW-1185">Reference proteome</keyword>